<protein>
    <submittedName>
        <fullName evidence="1">Uncharacterized protein</fullName>
    </submittedName>
</protein>
<name>B9RXA9_RICCO</name>
<evidence type="ECO:0000313" key="1">
    <source>
        <dbReference type="EMBL" id="EEF44014.1"/>
    </source>
</evidence>
<dbReference type="InParanoid" id="B9RXA9"/>
<dbReference type="Proteomes" id="UP000008311">
    <property type="component" value="Unassembled WGS sequence"/>
</dbReference>
<dbReference type="EMBL" id="EQ973827">
    <property type="protein sequence ID" value="EEF44014.1"/>
    <property type="molecule type" value="Genomic_DNA"/>
</dbReference>
<reference evidence="2" key="1">
    <citation type="journal article" date="2010" name="Nat. Biotechnol.">
        <title>Draft genome sequence of the oilseed species Ricinus communis.</title>
        <authorList>
            <person name="Chan A.P."/>
            <person name="Crabtree J."/>
            <person name="Zhao Q."/>
            <person name="Lorenzi H."/>
            <person name="Orvis J."/>
            <person name="Puiu D."/>
            <person name="Melake-Berhan A."/>
            <person name="Jones K.M."/>
            <person name="Redman J."/>
            <person name="Chen G."/>
            <person name="Cahoon E.B."/>
            <person name="Gedil M."/>
            <person name="Stanke M."/>
            <person name="Haas B.J."/>
            <person name="Wortman J.R."/>
            <person name="Fraser-Liggett C.M."/>
            <person name="Ravel J."/>
            <person name="Rabinowicz P.D."/>
        </authorList>
    </citation>
    <scope>NUCLEOTIDE SEQUENCE [LARGE SCALE GENOMIC DNA]</scope>
    <source>
        <strain evidence="2">cv. Hale</strain>
    </source>
</reference>
<dbReference type="AlphaFoldDB" id="B9RXA9"/>
<accession>B9RXA9</accession>
<keyword evidence="2" id="KW-1185">Reference proteome</keyword>
<proteinExistence type="predicted"/>
<evidence type="ECO:0000313" key="2">
    <source>
        <dbReference type="Proteomes" id="UP000008311"/>
    </source>
</evidence>
<gene>
    <name evidence="1" type="ORF">RCOM_1743660</name>
</gene>
<sequence>MKFSNHDIDLVKLPKVPRVSVAVEQLAEQIQSVQEGVKCRIEKANAKYKAATNKHRKSV</sequence>
<organism evidence="1 2">
    <name type="scientific">Ricinus communis</name>
    <name type="common">Castor bean</name>
    <dbReference type="NCBI Taxonomy" id="3988"/>
    <lineage>
        <taxon>Eukaryota</taxon>
        <taxon>Viridiplantae</taxon>
        <taxon>Streptophyta</taxon>
        <taxon>Embryophyta</taxon>
        <taxon>Tracheophyta</taxon>
        <taxon>Spermatophyta</taxon>
        <taxon>Magnoliopsida</taxon>
        <taxon>eudicotyledons</taxon>
        <taxon>Gunneridae</taxon>
        <taxon>Pentapetalae</taxon>
        <taxon>rosids</taxon>
        <taxon>fabids</taxon>
        <taxon>Malpighiales</taxon>
        <taxon>Euphorbiaceae</taxon>
        <taxon>Acalyphoideae</taxon>
        <taxon>Acalypheae</taxon>
        <taxon>Ricinus</taxon>
    </lineage>
</organism>